<dbReference type="Proteomes" id="UP001589776">
    <property type="component" value="Unassembled WGS sequence"/>
</dbReference>
<name>A0ABV6DIQ3_9BACL</name>
<evidence type="ECO:0000313" key="3">
    <source>
        <dbReference type="Proteomes" id="UP001589776"/>
    </source>
</evidence>
<comment type="caution">
    <text evidence="2">The sequence shown here is derived from an EMBL/GenBank/DDBJ whole genome shotgun (WGS) entry which is preliminary data.</text>
</comment>
<evidence type="ECO:0000259" key="1">
    <source>
        <dbReference type="Pfam" id="PF05239"/>
    </source>
</evidence>
<dbReference type="RefSeq" id="WP_377469717.1">
    <property type="nucleotide sequence ID" value="NZ_JBHLWN010000031.1"/>
</dbReference>
<dbReference type="Pfam" id="PF05239">
    <property type="entry name" value="PRC"/>
    <property type="match status" value="2"/>
</dbReference>
<dbReference type="InterPro" id="IPR011033">
    <property type="entry name" value="PRC_barrel-like_sf"/>
</dbReference>
<evidence type="ECO:0000313" key="2">
    <source>
        <dbReference type="EMBL" id="MFC0212533.1"/>
    </source>
</evidence>
<keyword evidence="3" id="KW-1185">Reference proteome</keyword>
<feature type="domain" description="PRC-barrel" evidence="1">
    <location>
        <begin position="3"/>
        <end position="69"/>
    </location>
</feature>
<dbReference type="Gene3D" id="2.30.30.240">
    <property type="entry name" value="PRC-barrel domain"/>
    <property type="match status" value="1"/>
</dbReference>
<dbReference type="SUPFAM" id="SSF50346">
    <property type="entry name" value="PRC-barrel domain"/>
    <property type="match status" value="2"/>
</dbReference>
<accession>A0ABV6DIQ3</accession>
<dbReference type="EMBL" id="JBHLWN010000031">
    <property type="protein sequence ID" value="MFC0212533.1"/>
    <property type="molecule type" value="Genomic_DNA"/>
</dbReference>
<proteinExistence type="predicted"/>
<organism evidence="2 3">
    <name type="scientific">Paenibacillus chartarius</name>
    <dbReference type="NCBI Taxonomy" id="747481"/>
    <lineage>
        <taxon>Bacteria</taxon>
        <taxon>Bacillati</taxon>
        <taxon>Bacillota</taxon>
        <taxon>Bacilli</taxon>
        <taxon>Bacillales</taxon>
        <taxon>Paenibacillaceae</taxon>
        <taxon>Paenibacillus</taxon>
    </lineage>
</organism>
<feature type="domain" description="PRC-barrel" evidence="1">
    <location>
        <begin position="90"/>
        <end position="157"/>
    </location>
</feature>
<sequence length="170" mass="18427">MRKAKDIIGLPVVTIDTGKQVGTVKDMRIGSDWQLKAIVLESKTWFTEGRTVSSEHIAALGTDAVTVQSEEAVMQDDYVQARPLAGGSGKLFGLPVLKTNGERLGVIEDVYFGRNLEIPVVGFELSEGFVTDLQEGRKTLAIPEHAKLGEDAIVVPTDCITEAESLRISE</sequence>
<dbReference type="InterPro" id="IPR027275">
    <property type="entry name" value="PRC-brl_dom"/>
</dbReference>
<reference evidence="2 3" key="1">
    <citation type="submission" date="2024-09" db="EMBL/GenBank/DDBJ databases">
        <authorList>
            <person name="Sun Q."/>
            <person name="Mori K."/>
        </authorList>
    </citation>
    <scope>NUCLEOTIDE SEQUENCE [LARGE SCALE GENOMIC DNA]</scope>
    <source>
        <strain evidence="2 3">CCM 7759</strain>
    </source>
</reference>
<gene>
    <name evidence="2" type="ORF">ACFFK0_08665</name>
</gene>
<protein>
    <submittedName>
        <fullName evidence="2">PRC-barrel domain-containing protein</fullName>
    </submittedName>
</protein>